<evidence type="ECO:0000256" key="5">
    <source>
        <dbReference type="ARBA" id="ARBA00022989"/>
    </source>
</evidence>
<evidence type="ECO:0000256" key="3">
    <source>
        <dbReference type="ARBA" id="ARBA00021353"/>
    </source>
</evidence>
<dbReference type="OrthoDB" id="4096362at2759"/>
<evidence type="ECO:0000256" key="8">
    <source>
        <dbReference type="SAM" id="MobiDB-lite"/>
    </source>
</evidence>
<comment type="similarity">
    <text evidence="2 7">Belongs to the DLT1 family.</text>
</comment>
<feature type="region of interest" description="Disordered" evidence="8">
    <location>
        <begin position="341"/>
        <end position="387"/>
    </location>
</feature>
<evidence type="ECO:0000256" key="1">
    <source>
        <dbReference type="ARBA" id="ARBA00002489"/>
    </source>
</evidence>
<evidence type="ECO:0000256" key="2">
    <source>
        <dbReference type="ARBA" id="ARBA00005550"/>
    </source>
</evidence>
<evidence type="ECO:0000256" key="4">
    <source>
        <dbReference type="ARBA" id="ARBA00022692"/>
    </source>
</evidence>
<dbReference type="PANTHER" id="PTHR40021">
    <property type="entry name" value="DEFECT AT LOW TEMPERATURE PROTEIN 1"/>
    <property type="match status" value="1"/>
</dbReference>
<keyword evidence="4 7" id="KW-0812">Transmembrane</keyword>
<dbReference type="GO" id="GO:0016020">
    <property type="term" value="C:membrane"/>
    <property type="evidence" value="ECO:0007669"/>
    <property type="project" value="UniProtKB-SubCell"/>
</dbReference>
<evidence type="ECO:0000313" key="9">
    <source>
        <dbReference type="EMBL" id="OXV07286.1"/>
    </source>
</evidence>
<organism evidence="9 10">
    <name type="scientific">Elaphomyces granulatus</name>
    <dbReference type="NCBI Taxonomy" id="519963"/>
    <lineage>
        <taxon>Eukaryota</taxon>
        <taxon>Fungi</taxon>
        <taxon>Dikarya</taxon>
        <taxon>Ascomycota</taxon>
        <taxon>Pezizomycotina</taxon>
        <taxon>Eurotiomycetes</taxon>
        <taxon>Eurotiomycetidae</taxon>
        <taxon>Eurotiales</taxon>
        <taxon>Elaphomycetaceae</taxon>
        <taxon>Elaphomyces</taxon>
    </lineage>
</organism>
<gene>
    <name evidence="7" type="primary">DLT1</name>
    <name evidence="9" type="ORF">Egran_04946</name>
</gene>
<feature type="region of interest" description="Disordered" evidence="8">
    <location>
        <begin position="292"/>
        <end position="328"/>
    </location>
</feature>
<keyword evidence="5 7" id="KW-1133">Transmembrane helix</keyword>
<evidence type="ECO:0000256" key="6">
    <source>
        <dbReference type="ARBA" id="ARBA00023136"/>
    </source>
</evidence>
<comment type="subcellular location">
    <subcellularLocation>
        <location evidence="7">Membrane</location>
        <topology evidence="7">Multi-pass membrane protein</topology>
    </subcellularLocation>
</comment>
<evidence type="ECO:0000313" key="10">
    <source>
        <dbReference type="Proteomes" id="UP000243515"/>
    </source>
</evidence>
<name>A0A232LT34_9EURO</name>
<comment type="caution">
    <text evidence="9">The sequence shown here is derived from an EMBL/GenBank/DDBJ whole genome shotgun (WGS) entry which is preliminary data.</text>
</comment>
<dbReference type="Proteomes" id="UP000243515">
    <property type="component" value="Unassembled WGS sequence"/>
</dbReference>
<sequence length="409" mass="45183">MTINFFRILNSTVYAILSFILFCLILCTPADVIYQCYTARRLTNIFIVTGAYIITFLLAILIYASRIYANRSALTGIPKAWIPVEIGDVGKTVRRLIAEGLARSAITAYQARPRDLSNEENELVHDRMLSVDRDQPPWGEISHPAWSSPSSPDLPDLQYQTVIKELPHLIEAKAVSLAPIGTPSAPSLDAFSPLSTPEEHENPDPRVVEILQRPATMGLREYIGHLTVLGLISPPALGVEFLGLYERARFSSHALYEDEFRTLMGIFAEILRGMKAVDQQLLDDIYAASSRRDSESLIGPSDEEGETDTEEDFADVGEPLSRGRSNASSVWGSSIRSVHTAPMVQSRSSPALSRSTGRRGLVVRTSMNSLRPTLSNTSESSNGSVIRLAEARDPLDLPYTIELPGKRKR</sequence>
<feature type="compositionally biased region" description="Polar residues" evidence="8">
    <location>
        <begin position="341"/>
        <end position="355"/>
    </location>
</feature>
<keyword evidence="6 7" id="KW-0472">Membrane</keyword>
<protein>
    <recommendedName>
        <fullName evidence="3 7">Defect at low temperature protein 1</fullName>
    </recommendedName>
</protein>
<dbReference type="InterPro" id="IPR038869">
    <property type="entry name" value="DLT1"/>
</dbReference>
<reference evidence="9 10" key="1">
    <citation type="journal article" date="2015" name="Environ. Microbiol.">
        <title>Metagenome sequence of Elaphomyces granulatus from sporocarp tissue reveals Ascomycota ectomycorrhizal fingerprints of genome expansion and a Proteobacteria-rich microbiome.</title>
        <authorList>
            <person name="Quandt C.A."/>
            <person name="Kohler A."/>
            <person name="Hesse C.N."/>
            <person name="Sharpton T.J."/>
            <person name="Martin F."/>
            <person name="Spatafora J.W."/>
        </authorList>
    </citation>
    <scope>NUCLEOTIDE SEQUENCE [LARGE SCALE GENOMIC DNA]</scope>
    <source>
        <strain evidence="9 10">OSC145934</strain>
    </source>
</reference>
<dbReference type="PANTHER" id="PTHR40021:SF1">
    <property type="entry name" value="DEFECT AT LOW TEMPERATURE PROTEIN 1"/>
    <property type="match status" value="1"/>
</dbReference>
<keyword evidence="10" id="KW-1185">Reference proteome</keyword>
<feature type="transmembrane region" description="Helical" evidence="7">
    <location>
        <begin position="12"/>
        <end position="33"/>
    </location>
</feature>
<proteinExistence type="inferred from homology"/>
<evidence type="ECO:0000256" key="7">
    <source>
        <dbReference type="RuleBase" id="RU367100"/>
    </source>
</evidence>
<dbReference type="AlphaFoldDB" id="A0A232LT34"/>
<accession>A0A232LT34</accession>
<comment type="function">
    <text evidence="1 7">Required for growth under high-pressure and low-temperature conditions.</text>
</comment>
<feature type="compositionally biased region" description="Acidic residues" evidence="8">
    <location>
        <begin position="301"/>
        <end position="315"/>
    </location>
</feature>
<feature type="transmembrane region" description="Helical" evidence="7">
    <location>
        <begin position="45"/>
        <end position="64"/>
    </location>
</feature>
<dbReference type="EMBL" id="NPHW01004962">
    <property type="protein sequence ID" value="OXV07286.1"/>
    <property type="molecule type" value="Genomic_DNA"/>
</dbReference>
<feature type="compositionally biased region" description="Polar residues" evidence="8">
    <location>
        <begin position="365"/>
        <end position="384"/>
    </location>
</feature>